<dbReference type="GO" id="GO:0005816">
    <property type="term" value="C:spindle pole body"/>
    <property type="evidence" value="ECO:0007669"/>
    <property type="project" value="UniProtKB-ARBA"/>
</dbReference>
<keyword evidence="2 5" id="KW-0963">Cytoplasm</keyword>
<dbReference type="AlphaFoldDB" id="A0A9W8H1Q8"/>
<feature type="domain" description="Gamma tubulin complex component C-terminal" evidence="7">
    <location>
        <begin position="548"/>
        <end position="921"/>
    </location>
</feature>
<dbReference type="InterPro" id="IPR041470">
    <property type="entry name" value="GCP_N"/>
</dbReference>
<feature type="compositionally biased region" description="Acidic residues" evidence="6">
    <location>
        <begin position="331"/>
        <end position="343"/>
    </location>
</feature>
<dbReference type="PANTHER" id="PTHR19302:SF13">
    <property type="entry name" value="GAMMA-TUBULIN COMPLEX COMPONENT 2"/>
    <property type="match status" value="1"/>
</dbReference>
<dbReference type="PANTHER" id="PTHR19302">
    <property type="entry name" value="GAMMA TUBULIN COMPLEX PROTEIN"/>
    <property type="match status" value="1"/>
</dbReference>
<keyword evidence="10" id="KW-1185">Reference proteome</keyword>
<dbReference type="GO" id="GO:0000922">
    <property type="term" value="C:spindle pole"/>
    <property type="evidence" value="ECO:0007669"/>
    <property type="project" value="InterPro"/>
</dbReference>
<dbReference type="InterPro" id="IPR040457">
    <property type="entry name" value="GCP_C"/>
</dbReference>
<comment type="subcellular location">
    <subcellularLocation>
        <location evidence="5">Cytoplasm</location>
        <location evidence="5">Cytoskeleton</location>
        <location evidence="5">Microtubule organizing center</location>
    </subcellularLocation>
</comment>
<evidence type="ECO:0000313" key="10">
    <source>
        <dbReference type="Proteomes" id="UP001140011"/>
    </source>
</evidence>
<accession>A0A9W8H1Q8</accession>
<comment type="caution">
    <text evidence="9">The sequence shown here is derived from an EMBL/GenBank/DDBJ whole genome shotgun (WGS) entry which is preliminary data.</text>
</comment>
<evidence type="ECO:0000256" key="2">
    <source>
        <dbReference type="ARBA" id="ARBA00022490"/>
    </source>
</evidence>
<dbReference type="GO" id="GO:0007020">
    <property type="term" value="P:microtubule nucleation"/>
    <property type="evidence" value="ECO:0007669"/>
    <property type="project" value="InterPro"/>
</dbReference>
<evidence type="ECO:0000256" key="4">
    <source>
        <dbReference type="ARBA" id="ARBA00023212"/>
    </source>
</evidence>
<keyword evidence="3 5" id="KW-0493">Microtubule</keyword>
<organism evidence="9 10">
    <name type="scientific">Coemansia pectinata</name>
    <dbReference type="NCBI Taxonomy" id="1052879"/>
    <lineage>
        <taxon>Eukaryota</taxon>
        <taxon>Fungi</taxon>
        <taxon>Fungi incertae sedis</taxon>
        <taxon>Zoopagomycota</taxon>
        <taxon>Kickxellomycotina</taxon>
        <taxon>Kickxellomycetes</taxon>
        <taxon>Kickxellales</taxon>
        <taxon>Kickxellaceae</taxon>
        <taxon>Coemansia</taxon>
    </lineage>
</organism>
<feature type="domain" description="Gamma tubulin complex component protein N-terminal" evidence="8">
    <location>
        <begin position="144"/>
        <end position="540"/>
    </location>
</feature>
<evidence type="ECO:0000256" key="5">
    <source>
        <dbReference type="RuleBase" id="RU363050"/>
    </source>
</evidence>
<gene>
    <name evidence="9" type="primary">alp4</name>
    <name evidence="9" type="ORF">GGI19_002955</name>
</gene>
<dbReference type="EMBL" id="JANBUH010000170">
    <property type="protein sequence ID" value="KAJ2753693.1"/>
    <property type="molecule type" value="Genomic_DNA"/>
</dbReference>
<reference evidence="9" key="1">
    <citation type="submission" date="2022-07" db="EMBL/GenBank/DDBJ databases">
        <title>Phylogenomic reconstructions and comparative analyses of Kickxellomycotina fungi.</title>
        <authorList>
            <person name="Reynolds N.K."/>
            <person name="Stajich J.E."/>
            <person name="Barry K."/>
            <person name="Grigoriev I.V."/>
            <person name="Crous P."/>
            <person name="Smith M.E."/>
        </authorList>
    </citation>
    <scope>NUCLEOTIDE SEQUENCE</scope>
    <source>
        <strain evidence="9">BCRC 34297</strain>
    </source>
</reference>
<feature type="region of interest" description="Disordered" evidence="6">
    <location>
        <begin position="313"/>
        <end position="343"/>
    </location>
</feature>
<dbReference type="GO" id="GO:0000278">
    <property type="term" value="P:mitotic cell cycle"/>
    <property type="evidence" value="ECO:0007669"/>
    <property type="project" value="TreeGrafter"/>
</dbReference>
<sequence>MNNHDYEYGDEFVEVRRPNYSSLTHAVEQDSEKDFMSGVRRTRRERTESVTFTPQDTYGEPTHSEAGDSAEDAPYFSTKHHQFESSFRSIRGARERAPLAPRLWDLRNTQAVERENSEQQQQNAYDSEVEMRQLPPDQQELAVIEDIISLLMGISGRYISFRHSMGSNVWRLAMSVDDALIAPMWISPTLALMANKILPLVLMHKRVDYFTNVYARRRAGVVNQALCAAIGTVLKGYYSVVSTLENLARTSTDTSPYTLQQLWHHLYPHLQTFERLVQLIAAIQVKDLPQAKKPAADDNDHDLDGFTTLADKKASSDAGNADDAMDRSDYESDDEDGDSEGSETELFVVRGGYTLNIISDMIKMRGGDASSRQLYEFLLAKASVPFLHMLSHWLRTGELEDSKPSNPGGEFMVASDSMGISSRTFIDAEAQDNFAGRTPVDMQSLAFVSVPELTPGFLQPYAVKIVRTGEYLNILRACGVDLRTLDNMPQADYSTTPVSSQSVATQESVLNGLSNPQMLTREIERAYLRANQGLFDILFKDGRMMAYMAAVKHYLLFEKSDFLTHFLDLAKLEINRQPKDMSANRLQSFLDLALLNPASVSHDDPLKDIVKVSLESVDLIEAVRVITNGTSGETSMPLSTQQHPRDSQGGVTFLGTSIISDNFLTGDLFIALRLQIPFPLSIVLDKEALEKYKAMNRLLLALKQTEQNLVSSWLVNLKLEDPRVELTSATGKEAKLESLHRNVFLRIHTIRHRILISVQQILYYCFWDVIEPQWQKMTVLIKEAKTVDDLSKIHMQHLDQMFQQCGLTTPKLPKVIIELLKRANKFTGMVYKLISSKSPLTRFSGSSVNQSTVSGRLLTEINKDLTGTDAQLAYLKSVLEKLDYLDKYWTDQLRILLGALNHYAHKFEESFLNLAVRLDCNRRDDVY</sequence>
<dbReference type="GO" id="GO:0005874">
    <property type="term" value="C:microtubule"/>
    <property type="evidence" value="ECO:0007669"/>
    <property type="project" value="UniProtKB-KW"/>
</dbReference>
<evidence type="ECO:0000259" key="7">
    <source>
        <dbReference type="Pfam" id="PF04130"/>
    </source>
</evidence>
<feature type="region of interest" description="Disordered" evidence="6">
    <location>
        <begin position="27"/>
        <end position="71"/>
    </location>
</feature>
<evidence type="ECO:0000256" key="6">
    <source>
        <dbReference type="SAM" id="MobiDB-lite"/>
    </source>
</evidence>
<dbReference type="GO" id="GO:0043015">
    <property type="term" value="F:gamma-tubulin binding"/>
    <property type="evidence" value="ECO:0007669"/>
    <property type="project" value="InterPro"/>
</dbReference>
<evidence type="ECO:0000256" key="3">
    <source>
        <dbReference type="ARBA" id="ARBA00022701"/>
    </source>
</evidence>
<keyword evidence="4 5" id="KW-0206">Cytoskeleton</keyword>
<dbReference type="InterPro" id="IPR007259">
    <property type="entry name" value="GCP"/>
</dbReference>
<proteinExistence type="inferred from homology"/>
<dbReference type="GO" id="GO:0000930">
    <property type="term" value="C:gamma-tubulin complex"/>
    <property type="evidence" value="ECO:0007669"/>
    <property type="project" value="UniProtKB-ARBA"/>
</dbReference>
<dbReference type="GO" id="GO:0051011">
    <property type="term" value="F:microtubule minus-end binding"/>
    <property type="evidence" value="ECO:0007669"/>
    <property type="project" value="TreeGrafter"/>
</dbReference>
<dbReference type="GO" id="GO:0031122">
    <property type="term" value="P:cytoplasmic microtubule organization"/>
    <property type="evidence" value="ECO:0007669"/>
    <property type="project" value="TreeGrafter"/>
</dbReference>
<dbReference type="Pfam" id="PF17681">
    <property type="entry name" value="GCP_N_terminal"/>
    <property type="match status" value="1"/>
</dbReference>
<evidence type="ECO:0000313" key="9">
    <source>
        <dbReference type="EMBL" id="KAJ2753693.1"/>
    </source>
</evidence>
<evidence type="ECO:0000256" key="1">
    <source>
        <dbReference type="ARBA" id="ARBA00010337"/>
    </source>
</evidence>
<dbReference type="OrthoDB" id="2192946at2759"/>
<dbReference type="GO" id="GO:0051225">
    <property type="term" value="P:spindle assembly"/>
    <property type="evidence" value="ECO:0007669"/>
    <property type="project" value="TreeGrafter"/>
</dbReference>
<dbReference type="Gene3D" id="1.20.120.1900">
    <property type="entry name" value="Gamma-tubulin complex, C-terminal domain"/>
    <property type="match status" value="1"/>
</dbReference>
<protein>
    <recommendedName>
        <fullName evidence="5">Spindle pole body component</fullName>
    </recommendedName>
</protein>
<comment type="similarity">
    <text evidence="1 5">Belongs to the TUBGCP family.</text>
</comment>
<evidence type="ECO:0000259" key="8">
    <source>
        <dbReference type="Pfam" id="PF17681"/>
    </source>
</evidence>
<name>A0A9W8H1Q8_9FUNG</name>
<dbReference type="GO" id="GO:0051321">
    <property type="term" value="P:meiotic cell cycle"/>
    <property type="evidence" value="ECO:0007669"/>
    <property type="project" value="TreeGrafter"/>
</dbReference>
<dbReference type="InterPro" id="IPR042241">
    <property type="entry name" value="GCP_C_sf"/>
</dbReference>
<dbReference type="Proteomes" id="UP001140011">
    <property type="component" value="Unassembled WGS sequence"/>
</dbReference>
<dbReference type="Pfam" id="PF04130">
    <property type="entry name" value="GCP_C_terminal"/>
    <property type="match status" value="1"/>
</dbReference>